<comment type="caution">
    <text evidence="1">The sequence shown here is derived from an EMBL/GenBank/DDBJ whole genome shotgun (WGS) entry which is preliminary data.</text>
</comment>
<name>A0A916VIR8_9GAMM</name>
<dbReference type="AlphaFoldDB" id="A0A916VIR8"/>
<dbReference type="Proteomes" id="UP000627715">
    <property type="component" value="Unassembled WGS sequence"/>
</dbReference>
<dbReference type="EMBL" id="BMIY01000008">
    <property type="protein sequence ID" value="GFZ77451.1"/>
    <property type="molecule type" value="Genomic_DNA"/>
</dbReference>
<evidence type="ECO:0000313" key="1">
    <source>
        <dbReference type="EMBL" id="GFZ77451.1"/>
    </source>
</evidence>
<protein>
    <submittedName>
        <fullName evidence="1">Uncharacterized protein</fullName>
    </submittedName>
</protein>
<evidence type="ECO:0000313" key="2">
    <source>
        <dbReference type="Proteomes" id="UP000627715"/>
    </source>
</evidence>
<organism evidence="1 2">
    <name type="scientific">Pseudohongiella nitratireducens</name>
    <dbReference type="NCBI Taxonomy" id="1768907"/>
    <lineage>
        <taxon>Bacteria</taxon>
        <taxon>Pseudomonadati</taxon>
        <taxon>Pseudomonadota</taxon>
        <taxon>Gammaproteobacteria</taxon>
        <taxon>Pseudomonadales</taxon>
        <taxon>Pseudohongiellaceae</taxon>
        <taxon>Pseudohongiella</taxon>
    </lineage>
</organism>
<reference evidence="1" key="1">
    <citation type="journal article" date="2014" name="Int. J. Syst. Evol. Microbiol.">
        <title>Complete genome sequence of Corynebacterium casei LMG S-19264T (=DSM 44701T), isolated from a smear-ripened cheese.</title>
        <authorList>
            <consortium name="US DOE Joint Genome Institute (JGI-PGF)"/>
            <person name="Walter F."/>
            <person name="Albersmeier A."/>
            <person name="Kalinowski J."/>
            <person name="Ruckert C."/>
        </authorList>
    </citation>
    <scope>NUCLEOTIDE SEQUENCE</scope>
    <source>
        <strain evidence="1">CGMCC 1.15425</strain>
    </source>
</reference>
<reference evidence="1" key="2">
    <citation type="submission" date="2020-09" db="EMBL/GenBank/DDBJ databases">
        <authorList>
            <person name="Sun Q."/>
            <person name="Zhou Y."/>
        </authorList>
    </citation>
    <scope>NUCLEOTIDE SEQUENCE</scope>
    <source>
        <strain evidence="1">CGMCC 1.15425</strain>
    </source>
</reference>
<proteinExistence type="predicted"/>
<keyword evidence="2" id="KW-1185">Reference proteome</keyword>
<gene>
    <name evidence="1" type="ORF">GCM10011403_20610</name>
</gene>
<accession>A0A916VIR8</accession>
<sequence>MFSDFNHSVVGLMGKSGFEYKNGYLIQCQVAVWVTVSQSIMAVFARLTVAHQSAAYST</sequence>